<dbReference type="AlphaFoldDB" id="A0A371I622"/>
<proteinExistence type="predicted"/>
<comment type="caution">
    <text evidence="2">The sequence shown here is derived from an EMBL/GenBank/DDBJ whole genome shotgun (WGS) entry which is preliminary data.</text>
</comment>
<accession>A0A371I622</accession>
<sequence length="105" mass="12064">MRPMGPCFELKHAQPRSREHAHVELVVKGQGGEPLKRTPSSRKNDPKSEELLELQEKRFMFSKYNHLDIGAIPMQIRQEMLLIEGSTSACATYPFCHELVVLLYI</sequence>
<gene>
    <name evidence="2" type="ORF">CR513_04984</name>
</gene>
<organism evidence="2 3">
    <name type="scientific">Mucuna pruriens</name>
    <name type="common">Velvet bean</name>
    <name type="synonym">Dolichos pruriens</name>
    <dbReference type="NCBI Taxonomy" id="157652"/>
    <lineage>
        <taxon>Eukaryota</taxon>
        <taxon>Viridiplantae</taxon>
        <taxon>Streptophyta</taxon>
        <taxon>Embryophyta</taxon>
        <taxon>Tracheophyta</taxon>
        <taxon>Spermatophyta</taxon>
        <taxon>Magnoliopsida</taxon>
        <taxon>eudicotyledons</taxon>
        <taxon>Gunneridae</taxon>
        <taxon>Pentapetalae</taxon>
        <taxon>rosids</taxon>
        <taxon>fabids</taxon>
        <taxon>Fabales</taxon>
        <taxon>Fabaceae</taxon>
        <taxon>Papilionoideae</taxon>
        <taxon>50 kb inversion clade</taxon>
        <taxon>NPAAA clade</taxon>
        <taxon>indigoferoid/millettioid clade</taxon>
        <taxon>Phaseoleae</taxon>
        <taxon>Mucuna</taxon>
    </lineage>
</organism>
<evidence type="ECO:0000313" key="2">
    <source>
        <dbReference type="EMBL" id="RDY10488.1"/>
    </source>
</evidence>
<protein>
    <submittedName>
        <fullName evidence="2">Uncharacterized protein</fullName>
    </submittedName>
</protein>
<dbReference type="EMBL" id="QJKJ01000834">
    <property type="protein sequence ID" value="RDY10488.1"/>
    <property type="molecule type" value="Genomic_DNA"/>
</dbReference>
<name>A0A371I622_MUCPR</name>
<evidence type="ECO:0000256" key="1">
    <source>
        <dbReference type="SAM" id="MobiDB-lite"/>
    </source>
</evidence>
<reference evidence="2" key="1">
    <citation type="submission" date="2018-05" db="EMBL/GenBank/DDBJ databases">
        <title>Draft genome of Mucuna pruriens seed.</title>
        <authorList>
            <person name="Nnadi N.E."/>
            <person name="Vos R."/>
            <person name="Hasami M.H."/>
            <person name="Devisetty U.K."/>
            <person name="Aguiy J.C."/>
        </authorList>
    </citation>
    <scope>NUCLEOTIDE SEQUENCE [LARGE SCALE GENOMIC DNA]</scope>
    <source>
        <strain evidence="2">JCA_2017</strain>
    </source>
</reference>
<keyword evidence="3" id="KW-1185">Reference proteome</keyword>
<feature type="non-terminal residue" evidence="2">
    <location>
        <position position="1"/>
    </location>
</feature>
<feature type="region of interest" description="Disordered" evidence="1">
    <location>
        <begin position="27"/>
        <end position="49"/>
    </location>
</feature>
<dbReference type="Proteomes" id="UP000257109">
    <property type="component" value="Unassembled WGS sequence"/>
</dbReference>
<evidence type="ECO:0000313" key="3">
    <source>
        <dbReference type="Proteomes" id="UP000257109"/>
    </source>
</evidence>